<dbReference type="InterPro" id="IPR047647">
    <property type="entry name" value="ISAs1_transpos"/>
</dbReference>
<dbReference type="EMBL" id="NHSJ01000066">
    <property type="protein sequence ID" value="PPQ31050.1"/>
    <property type="molecule type" value="Genomic_DNA"/>
</dbReference>
<dbReference type="InterPro" id="IPR002559">
    <property type="entry name" value="Transposase_11"/>
</dbReference>
<reference evidence="3 4" key="1">
    <citation type="journal article" date="2018" name="Arch. Microbiol.">
        <title>New insights into the metabolic potential of the phototrophic purple bacterium Rhodopila globiformis DSM 161(T) from its draft genome sequence and evidence for a vanadium-dependent nitrogenase.</title>
        <authorList>
            <person name="Imhoff J.F."/>
            <person name="Rahn T."/>
            <person name="Kunzel S."/>
            <person name="Neulinger S.C."/>
        </authorList>
    </citation>
    <scope>NUCLEOTIDE SEQUENCE [LARGE SCALE GENOMIC DNA]</scope>
    <source>
        <strain evidence="3 4">DSM 16996</strain>
    </source>
</reference>
<dbReference type="Proteomes" id="UP000239089">
    <property type="component" value="Unassembled WGS sequence"/>
</dbReference>
<dbReference type="Pfam" id="PF13808">
    <property type="entry name" value="DDE_Tnp_1_assoc"/>
    <property type="match status" value="1"/>
</dbReference>
<dbReference type="GO" id="GO:0004803">
    <property type="term" value="F:transposase activity"/>
    <property type="evidence" value="ECO:0007669"/>
    <property type="project" value="InterPro"/>
</dbReference>
<feature type="domain" description="H repeat-associated protein N-terminal" evidence="2">
    <location>
        <begin position="16"/>
        <end position="103"/>
    </location>
</feature>
<evidence type="ECO:0000313" key="3">
    <source>
        <dbReference type="EMBL" id="PPQ31050.1"/>
    </source>
</evidence>
<dbReference type="OrthoDB" id="8001376at2"/>
<dbReference type="InterPro" id="IPR032806">
    <property type="entry name" value="YbfD_N"/>
</dbReference>
<dbReference type="PANTHER" id="PTHR30298">
    <property type="entry name" value="H REPEAT-ASSOCIATED PREDICTED TRANSPOSASE"/>
    <property type="match status" value="1"/>
</dbReference>
<comment type="caution">
    <text evidence="3">The sequence shown here is derived from an EMBL/GenBank/DDBJ whole genome shotgun (WGS) entry which is preliminary data.</text>
</comment>
<evidence type="ECO:0000259" key="2">
    <source>
        <dbReference type="Pfam" id="PF13808"/>
    </source>
</evidence>
<dbReference type="RefSeq" id="WP_104507816.1">
    <property type="nucleotide sequence ID" value="NZ_JACIGC010000056.1"/>
</dbReference>
<dbReference type="NCBIfam" id="NF033564">
    <property type="entry name" value="transpos_ISAs1"/>
    <property type="match status" value="1"/>
</dbReference>
<name>A0A2S6N8W4_9HYPH</name>
<sequence length="380" mass="41940">MFEDTPEGLNGRLDFLDHFSALADPRQSIKVLYPLEEVLLLTLCAVLCGTDGWVSVALFGRQKIAFLRRFLPFANGTPGHDQLGLIFGALDATGFQNCFIAWTQSLADTIAGVVAIDGKTVRRSFDRTCGKGAVHMISAWSSAQKLVLGARAVHEKSNEITAIPELLDLLAIKGAIVTIDAMGCQRKIAEKVLDKDADYIFGLKGNQGSLRGDVELLFNEQMARGFKDISVSRASSCDAEHGRIETRETFATDDIGWLKERHDWKGLRAIVMIVSSRETAKGVEQERRFYISSLPADATKLAAAIRAHWGVENSLHWVLDVNFRDDDCRIRKKNAPANFSSVKRATINALKKAPGKHSLKSKRLIAAWDEDYLAKILAAL</sequence>
<dbReference type="PANTHER" id="PTHR30298:SF0">
    <property type="entry name" value="PROTEIN YBFL-RELATED"/>
    <property type="match status" value="1"/>
</dbReference>
<feature type="domain" description="Transposase IS4-like" evidence="1">
    <location>
        <begin position="112"/>
        <end position="335"/>
    </location>
</feature>
<dbReference type="GO" id="GO:0006313">
    <property type="term" value="P:DNA transposition"/>
    <property type="evidence" value="ECO:0007669"/>
    <property type="project" value="InterPro"/>
</dbReference>
<organism evidence="3 4">
    <name type="scientific">Rhodoblastus sphagnicola</name>
    <dbReference type="NCBI Taxonomy" id="333368"/>
    <lineage>
        <taxon>Bacteria</taxon>
        <taxon>Pseudomonadati</taxon>
        <taxon>Pseudomonadota</taxon>
        <taxon>Alphaproteobacteria</taxon>
        <taxon>Hyphomicrobiales</taxon>
        <taxon>Rhodoblastaceae</taxon>
        <taxon>Rhodoblastus</taxon>
    </lineage>
</organism>
<dbReference type="Pfam" id="PF01609">
    <property type="entry name" value="DDE_Tnp_1"/>
    <property type="match status" value="1"/>
</dbReference>
<dbReference type="GO" id="GO:0003677">
    <property type="term" value="F:DNA binding"/>
    <property type="evidence" value="ECO:0007669"/>
    <property type="project" value="InterPro"/>
</dbReference>
<dbReference type="AlphaFoldDB" id="A0A2S6N8W4"/>
<protein>
    <submittedName>
        <fullName evidence="3">ISAs1 family transposase</fullName>
    </submittedName>
</protein>
<keyword evidence="4" id="KW-1185">Reference proteome</keyword>
<dbReference type="InterPro" id="IPR051698">
    <property type="entry name" value="Transposase_11-like"/>
</dbReference>
<evidence type="ECO:0000259" key="1">
    <source>
        <dbReference type="Pfam" id="PF01609"/>
    </source>
</evidence>
<evidence type="ECO:0000313" key="4">
    <source>
        <dbReference type="Proteomes" id="UP000239089"/>
    </source>
</evidence>
<accession>A0A2S6N8W4</accession>
<proteinExistence type="predicted"/>
<gene>
    <name evidence="3" type="ORF">CCR94_10475</name>
</gene>